<dbReference type="HOGENOM" id="CLU_1934352_0_0_9"/>
<evidence type="ECO:0000313" key="2">
    <source>
        <dbReference type="Proteomes" id="UP000002730"/>
    </source>
</evidence>
<dbReference type="EMBL" id="CP002160">
    <property type="protein sequence ID" value="ADL51118.1"/>
    <property type="molecule type" value="Genomic_DNA"/>
</dbReference>
<gene>
    <name evidence="1" type="ordered locus">Clocel_1365</name>
</gene>
<sequence>MDMDKHGCDIQKNLCNEVTKILPVDSRVIKPREEFATVHTIYELKGLCPGREIVVKTVYEVLIAYDHKKVECLKYTEFSRVLVPGKPHDSCQCVTICNDLLVPVGNPCFTKIDVRIKKIDFSYIKECNPC</sequence>
<dbReference type="AlphaFoldDB" id="D9SVJ4"/>
<proteinExistence type="predicted"/>
<organism evidence="1 2">
    <name type="scientific">Clostridium cellulovorans (strain ATCC 35296 / DSM 3052 / OCM 3 / 743B)</name>
    <dbReference type="NCBI Taxonomy" id="573061"/>
    <lineage>
        <taxon>Bacteria</taxon>
        <taxon>Bacillati</taxon>
        <taxon>Bacillota</taxon>
        <taxon>Clostridia</taxon>
        <taxon>Eubacteriales</taxon>
        <taxon>Clostridiaceae</taxon>
        <taxon>Clostridium</taxon>
    </lineage>
</organism>
<dbReference type="Proteomes" id="UP000002730">
    <property type="component" value="Chromosome"/>
</dbReference>
<name>D9SVJ4_CLOC7</name>
<reference evidence="1 2" key="1">
    <citation type="submission" date="2010-08" db="EMBL/GenBank/DDBJ databases">
        <title>Complete sequence of Clostridium cellulovorans 743B.</title>
        <authorList>
            <consortium name="US DOE Joint Genome Institute"/>
            <person name="Lucas S."/>
            <person name="Copeland A."/>
            <person name="Lapidus A."/>
            <person name="Cheng J.-F."/>
            <person name="Bruce D."/>
            <person name="Goodwin L."/>
            <person name="Pitluck S."/>
            <person name="Chertkov O."/>
            <person name="Detter J.C."/>
            <person name="Han C."/>
            <person name="Tapia R."/>
            <person name="Land M."/>
            <person name="Hauser L."/>
            <person name="Chang Y.-J."/>
            <person name="Jeffries C."/>
            <person name="Kyrpides N."/>
            <person name="Ivanova N."/>
            <person name="Mikhailova N."/>
            <person name="Hemme C.L."/>
            <person name="Woyke T."/>
        </authorList>
    </citation>
    <scope>NUCLEOTIDE SEQUENCE [LARGE SCALE GENOMIC DNA]</scope>
    <source>
        <strain evidence="2">ATCC 35296 / DSM 3052 / OCM 3 / 743B</strain>
    </source>
</reference>
<protein>
    <submittedName>
        <fullName evidence="1">Uncharacterized protein</fullName>
    </submittedName>
</protein>
<keyword evidence="2" id="KW-1185">Reference proteome</keyword>
<accession>D9SVJ4</accession>
<dbReference type="KEGG" id="ccb:Clocel_1365"/>
<dbReference type="RefSeq" id="WP_010076018.1">
    <property type="nucleotide sequence ID" value="NC_014393.1"/>
</dbReference>
<evidence type="ECO:0000313" key="1">
    <source>
        <dbReference type="EMBL" id="ADL51118.1"/>
    </source>
</evidence>